<dbReference type="Proteomes" id="UP001596328">
    <property type="component" value="Unassembled WGS sequence"/>
</dbReference>
<feature type="region of interest" description="Disordered" evidence="1">
    <location>
        <begin position="105"/>
        <end position="127"/>
    </location>
</feature>
<dbReference type="PANTHER" id="PTHR30303:SF4">
    <property type="entry name" value="HYDROGENASE EXPRESSION_FORMATION PROTEIN HYPE"/>
    <property type="match status" value="1"/>
</dbReference>
<dbReference type="Pfam" id="PF02769">
    <property type="entry name" value="AIRS_C"/>
    <property type="match status" value="1"/>
</dbReference>
<evidence type="ECO:0000256" key="1">
    <source>
        <dbReference type="SAM" id="MobiDB-lite"/>
    </source>
</evidence>
<dbReference type="Gene3D" id="3.90.650.10">
    <property type="entry name" value="PurM-like C-terminal domain"/>
    <property type="match status" value="1"/>
</dbReference>
<evidence type="ECO:0000313" key="4">
    <source>
        <dbReference type="Proteomes" id="UP001596328"/>
    </source>
</evidence>
<dbReference type="PANTHER" id="PTHR30303">
    <property type="entry name" value="HYDROGENASE ISOENZYMES FORMATION PROTEIN HYPE"/>
    <property type="match status" value="1"/>
</dbReference>
<name>A0ABD5S527_9EURY</name>
<dbReference type="EMBL" id="JBHSWU010001256">
    <property type="protein sequence ID" value="MFC6726611.1"/>
    <property type="molecule type" value="Genomic_DNA"/>
</dbReference>
<dbReference type="SUPFAM" id="SSF56042">
    <property type="entry name" value="PurM C-terminal domain-like"/>
    <property type="match status" value="1"/>
</dbReference>
<dbReference type="InterPro" id="IPR036676">
    <property type="entry name" value="PurM-like_C_sf"/>
</dbReference>
<dbReference type="InterPro" id="IPR010918">
    <property type="entry name" value="PurM-like_C_dom"/>
</dbReference>
<evidence type="ECO:0000259" key="2">
    <source>
        <dbReference type="Pfam" id="PF02769"/>
    </source>
</evidence>
<gene>
    <name evidence="3" type="ORF">ACFQE1_20025</name>
</gene>
<proteinExistence type="predicted"/>
<feature type="compositionally biased region" description="Acidic residues" evidence="1">
    <location>
        <begin position="113"/>
        <end position="127"/>
    </location>
</feature>
<dbReference type="InterPro" id="IPR011854">
    <property type="entry name" value="HypE"/>
</dbReference>
<keyword evidence="4" id="KW-1185">Reference proteome</keyword>
<feature type="domain" description="PurM-like C-terminal" evidence="2">
    <location>
        <begin position="3"/>
        <end position="84"/>
    </location>
</feature>
<reference evidence="3 4" key="1">
    <citation type="journal article" date="2019" name="Int. J. Syst. Evol. Microbiol.">
        <title>The Global Catalogue of Microorganisms (GCM) 10K type strain sequencing project: providing services to taxonomists for standard genome sequencing and annotation.</title>
        <authorList>
            <consortium name="The Broad Institute Genomics Platform"/>
            <consortium name="The Broad Institute Genome Sequencing Center for Infectious Disease"/>
            <person name="Wu L."/>
            <person name="Ma J."/>
        </authorList>
    </citation>
    <scope>NUCLEOTIDE SEQUENCE [LARGE SCALE GENOMIC DNA]</scope>
    <source>
        <strain evidence="3 4">NBRC 111368</strain>
    </source>
</reference>
<organism evidence="3 4">
    <name type="scientific">Halobium palmae</name>
    <dbReference type="NCBI Taxonomy" id="1776492"/>
    <lineage>
        <taxon>Archaea</taxon>
        <taxon>Methanobacteriati</taxon>
        <taxon>Methanobacteriota</taxon>
        <taxon>Stenosarchaea group</taxon>
        <taxon>Halobacteria</taxon>
        <taxon>Halobacteriales</taxon>
        <taxon>Haloferacaceae</taxon>
        <taxon>Halobium</taxon>
    </lineage>
</organism>
<evidence type="ECO:0000313" key="3">
    <source>
        <dbReference type="EMBL" id="MFC6726611.1"/>
    </source>
</evidence>
<comment type="caution">
    <text evidence="3">The sequence shown here is derived from an EMBL/GenBank/DDBJ whole genome shotgun (WGS) entry which is preliminary data.</text>
</comment>
<accession>A0ABD5S527</accession>
<dbReference type="AlphaFoldDB" id="A0ABD5S527"/>
<sequence length="127" mass="13528">GGLFELARAGGVRLDVERDAIPVLPGVLETCEFFDVDPWAAISEGTLLCTVDPESVDAVLAALDDEGIPAAEVGSVREGEGVFVDGERIEHPGVDPFWATFEENVAKQRDAEDGGPTDEEGREEDAE</sequence>
<feature type="non-terminal residue" evidence="3">
    <location>
        <position position="1"/>
    </location>
</feature>
<protein>
    <submittedName>
        <fullName evidence="3">AIR synthase-related protein</fullName>
    </submittedName>
</protein>